<dbReference type="EMBL" id="CADCWF010000370">
    <property type="protein sequence ID" value="CAA9584555.1"/>
    <property type="molecule type" value="Genomic_DNA"/>
</dbReference>
<dbReference type="InterPro" id="IPR016155">
    <property type="entry name" value="Mopterin_synth/thiamin_S_b"/>
</dbReference>
<dbReference type="Gene3D" id="3.10.20.30">
    <property type="match status" value="1"/>
</dbReference>
<gene>
    <name evidence="1" type="ORF">AVDCRST_MAG59-5292</name>
</gene>
<reference evidence="1" key="1">
    <citation type="submission" date="2020-02" db="EMBL/GenBank/DDBJ databases">
        <authorList>
            <person name="Meier V. D."/>
        </authorList>
    </citation>
    <scope>NUCLEOTIDE SEQUENCE</scope>
    <source>
        <strain evidence="1">AVDCRST_MAG59</strain>
    </source>
</reference>
<dbReference type="AlphaFoldDB" id="A0A6J4VQC3"/>
<proteinExistence type="predicted"/>
<evidence type="ECO:0000313" key="1">
    <source>
        <dbReference type="EMBL" id="CAA9584555.1"/>
    </source>
</evidence>
<accession>A0A6J4VQC3</accession>
<dbReference type="InterPro" id="IPR012675">
    <property type="entry name" value="Beta-grasp_dom_sf"/>
</dbReference>
<protein>
    <submittedName>
        <fullName evidence="1">Uncharacterized protein</fullName>
    </submittedName>
</protein>
<organism evidence="1">
    <name type="scientific">uncultured Thermomicrobiales bacterium</name>
    <dbReference type="NCBI Taxonomy" id="1645740"/>
    <lineage>
        <taxon>Bacteria</taxon>
        <taxon>Pseudomonadati</taxon>
        <taxon>Thermomicrobiota</taxon>
        <taxon>Thermomicrobia</taxon>
        <taxon>Thermomicrobiales</taxon>
        <taxon>environmental samples</taxon>
    </lineage>
</organism>
<dbReference type="Pfam" id="PF02597">
    <property type="entry name" value="ThiS"/>
    <property type="match status" value="1"/>
</dbReference>
<name>A0A6J4VQC3_9BACT</name>
<sequence length="98" mass="9674">MDASSLPPPTIPIPVELFGVPRLLVGGAAAEADGATLGELAADLAARAPALAGPVLDPATGWPLDGYAFVVDERFTRDPATPLGPGSTVLLVSSVAGG</sequence>
<dbReference type="SUPFAM" id="SSF54285">
    <property type="entry name" value="MoaD/ThiS"/>
    <property type="match status" value="1"/>
</dbReference>
<dbReference type="InterPro" id="IPR003749">
    <property type="entry name" value="ThiS/MoaD-like"/>
</dbReference>